<dbReference type="OrthoDB" id="7327697at2759"/>
<dbReference type="PANTHER" id="PTHR10380:SF173">
    <property type="entry name" value="CUTICULAR PROTEIN 47EF, ISOFORM C-RELATED"/>
    <property type="match status" value="1"/>
</dbReference>
<dbReference type="InterPro" id="IPR050468">
    <property type="entry name" value="Cuticle_Struct_Prot"/>
</dbReference>
<dbReference type="Pfam" id="PF00379">
    <property type="entry name" value="Chitin_bind_4"/>
    <property type="match status" value="1"/>
</dbReference>
<dbReference type="AlphaFoldDB" id="A0A8S0YT82"/>
<dbReference type="GO" id="GO:0008010">
    <property type="term" value="F:structural constituent of chitin-based larval cuticle"/>
    <property type="evidence" value="ECO:0007669"/>
    <property type="project" value="TreeGrafter"/>
</dbReference>
<evidence type="ECO:0000256" key="3">
    <source>
        <dbReference type="PROSITE-ProRule" id="PRU00497"/>
    </source>
</evidence>
<protein>
    <submittedName>
        <fullName evidence="4">Uncharacterized protein</fullName>
    </submittedName>
</protein>
<reference evidence="4 5" key="1">
    <citation type="submission" date="2020-04" db="EMBL/GenBank/DDBJ databases">
        <authorList>
            <person name="Wallbank WR R."/>
            <person name="Pardo Diaz C."/>
            <person name="Kozak K."/>
            <person name="Martin S."/>
            <person name="Jiggins C."/>
            <person name="Moest M."/>
            <person name="Warren A I."/>
            <person name="Byers J.R.P. K."/>
            <person name="Montejo-Kovacevich G."/>
            <person name="Yen C E."/>
        </authorList>
    </citation>
    <scope>NUCLEOTIDE SEQUENCE [LARGE SCALE GENOMIC DNA]</scope>
</reference>
<evidence type="ECO:0000313" key="5">
    <source>
        <dbReference type="Proteomes" id="UP000494106"/>
    </source>
</evidence>
<sequence length="131" mass="14643">MPSICKRKSSSFRVLTVATSTWCQKNDGIIRKDFDGVHEDGSYRWALQTAGGIYHEQRGRFEQDSTTPANFLVEGQFQYTAPDGEVINVLYKADKSGFVASGDHLPTPPPVPEEIQKLIDHLATQEPPTDY</sequence>
<keyword evidence="5" id="KW-1185">Reference proteome</keyword>
<dbReference type="InterPro" id="IPR000618">
    <property type="entry name" value="Insect_cuticle"/>
</dbReference>
<dbReference type="PANTHER" id="PTHR10380">
    <property type="entry name" value="CUTICLE PROTEIN"/>
    <property type="match status" value="1"/>
</dbReference>
<comment type="caution">
    <text evidence="4">The sequence shown here is derived from an EMBL/GenBank/DDBJ whole genome shotgun (WGS) entry which is preliminary data.</text>
</comment>
<keyword evidence="2" id="KW-0732">Signal</keyword>
<dbReference type="GO" id="GO:0062129">
    <property type="term" value="C:chitin-based extracellular matrix"/>
    <property type="evidence" value="ECO:0007669"/>
    <property type="project" value="TreeGrafter"/>
</dbReference>
<keyword evidence="1 3" id="KW-0193">Cuticle</keyword>
<name>A0A8S0YT82_ARCPL</name>
<dbReference type="Proteomes" id="UP000494106">
    <property type="component" value="Unassembled WGS sequence"/>
</dbReference>
<accession>A0A8S0YT82</accession>
<dbReference type="EMBL" id="CADEBC010000088">
    <property type="protein sequence ID" value="CAB3222595.1"/>
    <property type="molecule type" value="Genomic_DNA"/>
</dbReference>
<dbReference type="InterPro" id="IPR031311">
    <property type="entry name" value="CHIT_BIND_RR_consensus"/>
</dbReference>
<evidence type="ECO:0000313" key="4">
    <source>
        <dbReference type="EMBL" id="CAB3222595.1"/>
    </source>
</evidence>
<evidence type="ECO:0000256" key="1">
    <source>
        <dbReference type="ARBA" id="ARBA00022460"/>
    </source>
</evidence>
<dbReference type="PROSITE" id="PS00233">
    <property type="entry name" value="CHIT_BIND_RR_1"/>
    <property type="match status" value="1"/>
</dbReference>
<dbReference type="PROSITE" id="PS51155">
    <property type="entry name" value="CHIT_BIND_RR_2"/>
    <property type="match status" value="1"/>
</dbReference>
<proteinExistence type="predicted"/>
<organism evidence="4 5">
    <name type="scientific">Arctia plantaginis</name>
    <name type="common">Wood tiger moth</name>
    <name type="synonym">Phalaena plantaginis</name>
    <dbReference type="NCBI Taxonomy" id="874455"/>
    <lineage>
        <taxon>Eukaryota</taxon>
        <taxon>Metazoa</taxon>
        <taxon>Ecdysozoa</taxon>
        <taxon>Arthropoda</taxon>
        <taxon>Hexapoda</taxon>
        <taxon>Insecta</taxon>
        <taxon>Pterygota</taxon>
        <taxon>Neoptera</taxon>
        <taxon>Endopterygota</taxon>
        <taxon>Lepidoptera</taxon>
        <taxon>Glossata</taxon>
        <taxon>Ditrysia</taxon>
        <taxon>Noctuoidea</taxon>
        <taxon>Erebidae</taxon>
        <taxon>Arctiinae</taxon>
        <taxon>Arctia</taxon>
    </lineage>
</organism>
<evidence type="ECO:0000256" key="2">
    <source>
        <dbReference type="ARBA" id="ARBA00022729"/>
    </source>
</evidence>
<gene>
    <name evidence="4" type="ORF">APLA_LOCUS1178</name>
</gene>